<dbReference type="OrthoDB" id="333666at2759"/>
<accession>U6MBP9</accession>
<feature type="region of interest" description="Disordered" evidence="1">
    <location>
        <begin position="45"/>
        <end position="83"/>
    </location>
</feature>
<proteinExistence type="predicted"/>
<dbReference type="AlphaFoldDB" id="U6MBP9"/>
<evidence type="ECO:0000256" key="1">
    <source>
        <dbReference type="SAM" id="MobiDB-lite"/>
    </source>
</evidence>
<keyword evidence="3" id="KW-1185">Reference proteome</keyword>
<dbReference type="EMBL" id="HG722094">
    <property type="protein sequence ID" value="CDJ61471.1"/>
    <property type="molecule type" value="Genomic_DNA"/>
</dbReference>
<reference evidence="2" key="1">
    <citation type="submission" date="2013-10" db="EMBL/GenBank/DDBJ databases">
        <title>Genomic analysis of the causative agents of coccidiosis in chickens.</title>
        <authorList>
            <person name="Reid A.J."/>
            <person name="Blake D."/>
            <person name="Billington K."/>
            <person name="Browne H."/>
            <person name="Dunn M."/>
            <person name="Hung S."/>
            <person name="Kawahara F."/>
            <person name="Miranda-Saavedra D."/>
            <person name="Mourier T."/>
            <person name="Nagra H."/>
            <person name="Otto T.D."/>
            <person name="Rawlings N."/>
            <person name="Sanchez A."/>
            <person name="Sanders M."/>
            <person name="Subramaniam C."/>
            <person name="Tay Y."/>
            <person name="Dear P."/>
            <person name="Doerig C."/>
            <person name="Gruber A."/>
            <person name="Parkinson J."/>
            <person name="Shirley M."/>
            <person name="Wan K.L."/>
            <person name="Berriman M."/>
            <person name="Tomley F."/>
            <person name="Pain A."/>
        </authorList>
    </citation>
    <scope>NUCLEOTIDE SEQUENCE [LARGE SCALE GENOMIC DNA]</scope>
    <source>
        <strain evidence="2">Weybridge</strain>
    </source>
</reference>
<name>U6MBP9_EIMMA</name>
<reference evidence="2" key="2">
    <citation type="submission" date="2013-10" db="EMBL/GenBank/DDBJ databases">
        <authorList>
            <person name="Aslett M."/>
        </authorList>
    </citation>
    <scope>NUCLEOTIDE SEQUENCE [LARGE SCALE GENOMIC DNA]</scope>
    <source>
        <strain evidence="2">Weybridge</strain>
    </source>
</reference>
<sequence>MECPVVILSKKMSKECPTFPQFPLQKIREASKRLRESLQIPEILVGNSSSSSNSNSTSSSISSKSSSSSSSSKQMGLYRVEDC</sequence>
<gene>
    <name evidence="2" type="ORF">EMWEY_00041420</name>
</gene>
<evidence type="ECO:0000313" key="2">
    <source>
        <dbReference type="EMBL" id="CDJ61471.1"/>
    </source>
</evidence>
<organism evidence="2 3">
    <name type="scientific">Eimeria maxima</name>
    <name type="common">Coccidian parasite</name>
    <dbReference type="NCBI Taxonomy" id="5804"/>
    <lineage>
        <taxon>Eukaryota</taxon>
        <taxon>Sar</taxon>
        <taxon>Alveolata</taxon>
        <taxon>Apicomplexa</taxon>
        <taxon>Conoidasida</taxon>
        <taxon>Coccidia</taxon>
        <taxon>Eucoccidiorida</taxon>
        <taxon>Eimeriorina</taxon>
        <taxon>Eimeriidae</taxon>
        <taxon>Eimeria</taxon>
    </lineage>
</organism>
<dbReference type="GeneID" id="25338128"/>
<dbReference type="Proteomes" id="UP000030763">
    <property type="component" value="Unassembled WGS sequence"/>
</dbReference>
<evidence type="ECO:0000313" key="3">
    <source>
        <dbReference type="Proteomes" id="UP000030763"/>
    </source>
</evidence>
<dbReference type="VEuPathDB" id="ToxoDB:EMWEY_00041420"/>
<dbReference type="RefSeq" id="XP_013338121.1">
    <property type="nucleotide sequence ID" value="XM_013482667.1"/>
</dbReference>
<protein>
    <submittedName>
        <fullName evidence="2">Uncharacterized protein</fullName>
    </submittedName>
</protein>
<feature type="compositionally biased region" description="Low complexity" evidence="1">
    <location>
        <begin position="47"/>
        <end position="72"/>
    </location>
</feature>